<evidence type="ECO:0000256" key="1">
    <source>
        <dbReference type="ARBA" id="ARBA00004429"/>
    </source>
</evidence>
<evidence type="ECO:0000256" key="5">
    <source>
        <dbReference type="ARBA" id="ARBA00022692"/>
    </source>
</evidence>
<feature type="transmembrane region" description="Helical" evidence="8">
    <location>
        <begin position="343"/>
        <end position="365"/>
    </location>
</feature>
<dbReference type="AlphaFoldDB" id="A0AAW9JLP8"/>
<evidence type="ECO:0000256" key="8">
    <source>
        <dbReference type="SAM" id="Phobius"/>
    </source>
</evidence>
<name>A0AAW9JLP8_9ENTE</name>
<evidence type="ECO:0000256" key="3">
    <source>
        <dbReference type="ARBA" id="ARBA00022475"/>
    </source>
</evidence>
<evidence type="ECO:0000259" key="9">
    <source>
        <dbReference type="PROSITE" id="PS50850"/>
    </source>
</evidence>
<keyword evidence="5 8" id="KW-0812">Transmembrane</keyword>
<dbReference type="Pfam" id="PF12832">
    <property type="entry name" value="MFS_1_like"/>
    <property type="match status" value="1"/>
</dbReference>
<dbReference type="PROSITE" id="PS50850">
    <property type="entry name" value="MFS"/>
    <property type="match status" value="1"/>
</dbReference>
<feature type="transmembrane region" description="Helical" evidence="8">
    <location>
        <begin position="75"/>
        <end position="96"/>
    </location>
</feature>
<feature type="transmembrane region" description="Helical" evidence="8">
    <location>
        <begin position="216"/>
        <end position="234"/>
    </location>
</feature>
<feature type="transmembrane region" description="Helical" evidence="8">
    <location>
        <begin position="165"/>
        <end position="185"/>
    </location>
</feature>
<dbReference type="Proteomes" id="UP001290582">
    <property type="component" value="Unassembled WGS sequence"/>
</dbReference>
<evidence type="ECO:0000313" key="10">
    <source>
        <dbReference type="EMBL" id="MDZ5597353.1"/>
    </source>
</evidence>
<dbReference type="InterPro" id="IPR036259">
    <property type="entry name" value="MFS_trans_sf"/>
</dbReference>
<dbReference type="InterPro" id="IPR020846">
    <property type="entry name" value="MFS_dom"/>
</dbReference>
<comment type="subcellular location">
    <subcellularLocation>
        <location evidence="1">Cell inner membrane</location>
        <topology evidence="1">Multi-pass membrane protein</topology>
    </subcellularLocation>
</comment>
<feature type="transmembrane region" description="Helical" evidence="8">
    <location>
        <begin position="43"/>
        <end position="63"/>
    </location>
</feature>
<dbReference type="PANTHER" id="PTHR23522:SF10">
    <property type="entry name" value="3-PHENYLPROPIONIC ACID TRANSPORTER-RELATED"/>
    <property type="match status" value="1"/>
</dbReference>
<keyword evidence="2" id="KW-0813">Transport</keyword>
<feature type="domain" description="Major facilitator superfamily (MFS) profile" evidence="9">
    <location>
        <begin position="149"/>
        <end position="398"/>
    </location>
</feature>
<dbReference type="PANTHER" id="PTHR23522">
    <property type="entry name" value="BLL5896 PROTEIN"/>
    <property type="match status" value="1"/>
</dbReference>
<gene>
    <name evidence="10" type="ORF">U1294_03800</name>
</gene>
<evidence type="ECO:0000256" key="4">
    <source>
        <dbReference type="ARBA" id="ARBA00022519"/>
    </source>
</evidence>
<sequence>MTEMKGKNLTLNYSLLQGSYWMSYCALYSFATVYLLSKGFNSAMIGMIVAGSNILSSVLQPYVSTLADQAKKLSIRQIILMVAAVLAILLAGLTIVPSQLLLVGLLFIFANIFLQVLQPLINAMSFYYIRHGMKIDFGLARGTGSLAFAILSSILGYLLSKFASWVIPFSSLICVGLIVLLMLSFPMIQKMSAEVAHDENPNHVPGGSFMYFVKEYPSFCFVLIGSTCLFIYHNMFNGYLIQVVEALHGTSKELGTTMSLAAMVEIPTMFLFSKIVAKYSSHKLLVFASIMFTVKAIATIFAVNIPILYATQIFQMFAFALFTPASVYYTNQMMKPQDQFKGQAYLTMTITMGGVLGSLLGGFILQYSSVSMMLIVCAFVSAIGTFFVAKFAKEVKNA</sequence>
<feature type="transmembrane region" description="Helical" evidence="8">
    <location>
        <begin position="371"/>
        <end position="392"/>
    </location>
</feature>
<accession>A0AAW9JLP8</accession>
<feature type="transmembrane region" description="Helical" evidence="8">
    <location>
        <begin position="102"/>
        <end position="127"/>
    </location>
</feature>
<dbReference type="InterPro" id="IPR024989">
    <property type="entry name" value="MFS_assoc_dom"/>
</dbReference>
<feature type="transmembrane region" description="Helical" evidence="8">
    <location>
        <begin position="254"/>
        <end position="272"/>
    </location>
</feature>
<dbReference type="GO" id="GO:0030395">
    <property type="term" value="F:lactose binding"/>
    <property type="evidence" value="ECO:0007669"/>
    <property type="project" value="TreeGrafter"/>
</dbReference>
<keyword evidence="6 8" id="KW-1133">Transmembrane helix</keyword>
<dbReference type="EMBL" id="JAXOGL010000004">
    <property type="protein sequence ID" value="MDZ5597353.1"/>
    <property type="molecule type" value="Genomic_DNA"/>
</dbReference>
<keyword evidence="4" id="KW-0997">Cell inner membrane</keyword>
<keyword evidence="7 8" id="KW-0472">Membrane</keyword>
<evidence type="ECO:0000256" key="6">
    <source>
        <dbReference type="ARBA" id="ARBA00022989"/>
    </source>
</evidence>
<dbReference type="RefSeq" id="WP_322405361.1">
    <property type="nucleotide sequence ID" value="NZ_JAXOHB010000013.1"/>
</dbReference>
<protein>
    <submittedName>
        <fullName evidence="10">MFS transporter</fullName>
    </submittedName>
</protein>
<dbReference type="Gene3D" id="1.20.1250.20">
    <property type="entry name" value="MFS general substrate transporter like domains"/>
    <property type="match status" value="2"/>
</dbReference>
<feature type="transmembrane region" description="Helical" evidence="8">
    <location>
        <begin position="20"/>
        <end position="37"/>
    </location>
</feature>
<evidence type="ECO:0000313" key="11">
    <source>
        <dbReference type="Proteomes" id="UP001290582"/>
    </source>
</evidence>
<feature type="transmembrane region" description="Helical" evidence="8">
    <location>
        <begin position="139"/>
        <end position="159"/>
    </location>
</feature>
<dbReference type="GO" id="GO:0015528">
    <property type="term" value="F:lactose:proton symporter activity"/>
    <property type="evidence" value="ECO:0007669"/>
    <property type="project" value="TreeGrafter"/>
</dbReference>
<feature type="transmembrane region" description="Helical" evidence="8">
    <location>
        <begin position="313"/>
        <end position="331"/>
    </location>
</feature>
<dbReference type="SUPFAM" id="SSF103473">
    <property type="entry name" value="MFS general substrate transporter"/>
    <property type="match status" value="1"/>
</dbReference>
<organism evidence="10 11">
    <name type="scientific">Enterococcus cecorum</name>
    <dbReference type="NCBI Taxonomy" id="44008"/>
    <lineage>
        <taxon>Bacteria</taxon>
        <taxon>Bacillati</taxon>
        <taxon>Bacillota</taxon>
        <taxon>Bacilli</taxon>
        <taxon>Lactobacillales</taxon>
        <taxon>Enterococcaceae</taxon>
        <taxon>Enterococcus</taxon>
    </lineage>
</organism>
<evidence type="ECO:0000256" key="2">
    <source>
        <dbReference type="ARBA" id="ARBA00022448"/>
    </source>
</evidence>
<comment type="caution">
    <text evidence="10">The sequence shown here is derived from an EMBL/GenBank/DDBJ whole genome shotgun (WGS) entry which is preliminary data.</text>
</comment>
<evidence type="ECO:0000256" key="7">
    <source>
        <dbReference type="ARBA" id="ARBA00023136"/>
    </source>
</evidence>
<dbReference type="GO" id="GO:0005886">
    <property type="term" value="C:plasma membrane"/>
    <property type="evidence" value="ECO:0007669"/>
    <property type="project" value="UniProtKB-SubCell"/>
</dbReference>
<keyword evidence="3" id="KW-1003">Cell membrane</keyword>
<reference evidence="10" key="1">
    <citation type="submission" date="2023-12" db="EMBL/GenBank/DDBJ databases">
        <title>Molecular genomic analyses of Enterococcus cecorum from sepsis oubreaks in broilers.</title>
        <authorList>
            <person name="Rhoads D."/>
            <person name="Alrubaye A."/>
        </authorList>
    </citation>
    <scope>NUCLEOTIDE SEQUENCE</scope>
    <source>
        <strain evidence="10">1755</strain>
    </source>
</reference>
<feature type="transmembrane region" description="Helical" evidence="8">
    <location>
        <begin position="284"/>
        <end position="307"/>
    </location>
</feature>
<proteinExistence type="predicted"/>